<dbReference type="PANTHER" id="PTHR33121">
    <property type="entry name" value="CYCLIC DI-GMP PHOSPHODIESTERASE PDEF"/>
    <property type="match status" value="1"/>
</dbReference>
<evidence type="ECO:0000313" key="3">
    <source>
        <dbReference type="EMBL" id="RGC13930.1"/>
    </source>
</evidence>
<gene>
    <name evidence="3" type="ORF">DXA38_15670</name>
</gene>
<dbReference type="InterPro" id="IPR001633">
    <property type="entry name" value="EAL_dom"/>
</dbReference>
<dbReference type="PROSITE" id="PS50887">
    <property type="entry name" value="GGDEF"/>
    <property type="match status" value="1"/>
</dbReference>
<dbReference type="Pfam" id="PF00990">
    <property type="entry name" value="GGDEF"/>
    <property type="match status" value="1"/>
</dbReference>
<dbReference type="SUPFAM" id="SSF141868">
    <property type="entry name" value="EAL domain-like"/>
    <property type="match status" value="1"/>
</dbReference>
<dbReference type="PANTHER" id="PTHR33121:SF71">
    <property type="entry name" value="OXYGEN SENSOR PROTEIN DOSP"/>
    <property type="match status" value="1"/>
</dbReference>
<dbReference type="InterPro" id="IPR035919">
    <property type="entry name" value="EAL_sf"/>
</dbReference>
<dbReference type="Proteomes" id="UP000260025">
    <property type="component" value="Unassembled WGS sequence"/>
</dbReference>
<organism evidence="3 4">
    <name type="scientific">Clostridium innocuum</name>
    <dbReference type="NCBI Taxonomy" id="1522"/>
    <lineage>
        <taxon>Bacteria</taxon>
        <taxon>Bacillati</taxon>
        <taxon>Bacillota</taxon>
        <taxon>Clostridia</taxon>
        <taxon>Eubacteriales</taxon>
        <taxon>Clostridiaceae</taxon>
        <taxon>Clostridium</taxon>
    </lineage>
</organism>
<dbReference type="EMBL" id="QVEV01000026">
    <property type="protein sequence ID" value="RGC13930.1"/>
    <property type="molecule type" value="Genomic_DNA"/>
</dbReference>
<accession>A0A3E2VSU2</accession>
<dbReference type="RefSeq" id="WP_117443987.1">
    <property type="nucleotide sequence ID" value="NZ_JAJFEN010000006.1"/>
</dbReference>
<dbReference type="Gene3D" id="3.20.20.450">
    <property type="entry name" value="EAL domain"/>
    <property type="match status" value="1"/>
</dbReference>
<dbReference type="InterPro" id="IPR000160">
    <property type="entry name" value="GGDEF_dom"/>
</dbReference>
<dbReference type="AlphaFoldDB" id="A0A3E2VSU2"/>
<feature type="domain" description="EAL" evidence="1">
    <location>
        <begin position="164"/>
        <end position="415"/>
    </location>
</feature>
<dbReference type="InterPro" id="IPR043128">
    <property type="entry name" value="Rev_trsase/Diguanyl_cyclase"/>
</dbReference>
<dbReference type="InterPro" id="IPR050706">
    <property type="entry name" value="Cyclic-di-GMP_PDE-like"/>
</dbReference>
<evidence type="ECO:0000313" key="4">
    <source>
        <dbReference type="Proteomes" id="UP000260025"/>
    </source>
</evidence>
<comment type="caution">
    <text evidence="3">The sequence shown here is derived from an EMBL/GenBank/DDBJ whole genome shotgun (WGS) entry which is preliminary data.</text>
</comment>
<evidence type="ECO:0000259" key="2">
    <source>
        <dbReference type="PROSITE" id="PS50887"/>
    </source>
</evidence>
<dbReference type="CDD" id="cd01948">
    <property type="entry name" value="EAL"/>
    <property type="match status" value="1"/>
</dbReference>
<dbReference type="InterPro" id="IPR029787">
    <property type="entry name" value="Nucleotide_cyclase"/>
</dbReference>
<dbReference type="OrthoDB" id="9762141at2"/>
<dbReference type="GO" id="GO:0071111">
    <property type="term" value="F:cyclic-guanylate-specific phosphodiesterase activity"/>
    <property type="evidence" value="ECO:0007669"/>
    <property type="project" value="InterPro"/>
</dbReference>
<protein>
    <submittedName>
        <fullName evidence="3">EAL domain-containing protein</fullName>
    </submittedName>
</protein>
<sequence>MRTAAVSDCKDFYCRAMASGKSYAMINMNIKKFRYMNHVYGREEADKILQDVEELIQAYLQPDDIITRKEADDFILLVSYTSRQELERIWLYKLVDLIFDIDNKYVYHNIYTSFGIYFIESATVPFAEAFEKARFCRLMCDSLDRRVFSYEIYKQATYDKYIRNCYLEEYTAKAKDQGMYRVYIQPKIDLKTRKIIGGEALLRLQDHENLLPASEFLPMLNKNGFIRIIDYYVFKTVVEQLKERENRKKENVRISFNISNSFFKDVYYIDEYAKTVKENAIDPRYLEIEFMENIDIHKDILKKNIRIFHEMGFSCSLDDFGNGFSNFEILKECDLDIIKIDRCFFVDELSDLNKEILKTIIHLIKSIGMKVIAEGVERKEDVDFLASIGCDAVQGFYFYKPMPMEEFFSLLDNPYVAAAEYML</sequence>
<dbReference type="SUPFAM" id="SSF55073">
    <property type="entry name" value="Nucleotide cyclase"/>
    <property type="match status" value="1"/>
</dbReference>
<dbReference type="Gene3D" id="3.30.70.270">
    <property type="match status" value="1"/>
</dbReference>
<name>A0A3E2VSU2_CLOIN</name>
<dbReference type="Pfam" id="PF00563">
    <property type="entry name" value="EAL"/>
    <property type="match status" value="1"/>
</dbReference>
<evidence type="ECO:0000259" key="1">
    <source>
        <dbReference type="PROSITE" id="PS50883"/>
    </source>
</evidence>
<dbReference type="SMART" id="SM00052">
    <property type="entry name" value="EAL"/>
    <property type="match status" value="1"/>
</dbReference>
<feature type="domain" description="GGDEF" evidence="2">
    <location>
        <begin position="21"/>
        <end position="153"/>
    </location>
</feature>
<reference evidence="3 4" key="1">
    <citation type="submission" date="2018-08" db="EMBL/GenBank/DDBJ databases">
        <title>A genome reference for cultivated species of the human gut microbiota.</title>
        <authorList>
            <person name="Zou Y."/>
            <person name="Xue W."/>
            <person name="Luo G."/>
        </authorList>
    </citation>
    <scope>NUCLEOTIDE SEQUENCE [LARGE SCALE GENOMIC DNA]</scope>
    <source>
        <strain evidence="3 4">OF01-2LB</strain>
    </source>
</reference>
<dbReference type="PROSITE" id="PS50883">
    <property type="entry name" value="EAL"/>
    <property type="match status" value="1"/>
</dbReference>
<proteinExistence type="predicted"/>